<sequence length="131" mass="14489">MKRRMSSACGNVAASFERDSEVKVECSVLGNRLFCFHVKSRTSQSVKQGAKIGMNRKPMSENGFLNTRSYAHFWCSRENTKAGTLRPEPCLSSSTRVFSNVANNNGVLRLTYNLCKKKNGADASISSANQE</sequence>
<dbReference type="AlphaFoldDB" id="A0A016SUZ8"/>
<organism evidence="1 2">
    <name type="scientific">Ancylostoma ceylanicum</name>
    <dbReference type="NCBI Taxonomy" id="53326"/>
    <lineage>
        <taxon>Eukaryota</taxon>
        <taxon>Metazoa</taxon>
        <taxon>Ecdysozoa</taxon>
        <taxon>Nematoda</taxon>
        <taxon>Chromadorea</taxon>
        <taxon>Rhabditida</taxon>
        <taxon>Rhabditina</taxon>
        <taxon>Rhabditomorpha</taxon>
        <taxon>Strongyloidea</taxon>
        <taxon>Ancylostomatidae</taxon>
        <taxon>Ancylostomatinae</taxon>
        <taxon>Ancylostoma</taxon>
    </lineage>
</organism>
<comment type="caution">
    <text evidence="1">The sequence shown here is derived from an EMBL/GenBank/DDBJ whole genome shotgun (WGS) entry which is preliminary data.</text>
</comment>
<proteinExistence type="predicted"/>
<evidence type="ECO:0000313" key="1">
    <source>
        <dbReference type="EMBL" id="EYB94350.1"/>
    </source>
</evidence>
<reference evidence="2" key="1">
    <citation type="journal article" date="2015" name="Nat. Genet.">
        <title>The genome and transcriptome of the zoonotic hookworm Ancylostoma ceylanicum identify infection-specific gene families.</title>
        <authorList>
            <person name="Schwarz E.M."/>
            <person name="Hu Y."/>
            <person name="Antoshechkin I."/>
            <person name="Miller M.M."/>
            <person name="Sternberg P.W."/>
            <person name="Aroian R.V."/>
        </authorList>
    </citation>
    <scope>NUCLEOTIDE SEQUENCE</scope>
    <source>
        <strain evidence="2">HY135</strain>
    </source>
</reference>
<name>A0A016SUZ8_9BILA</name>
<evidence type="ECO:0000313" key="2">
    <source>
        <dbReference type="Proteomes" id="UP000024635"/>
    </source>
</evidence>
<gene>
    <name evidence="1" type="primary">Acey_s0172.g341</name>
    <name evidence="1" type="ORF">Y032_0172g341</name>
</gene>
<accession>A0A016SUZ8</accession>
<dbReference type="Proteomes" id="UP000024635">
    <property type="component" value="Unassembled WGS sequence"/>
</dbReference>
<dbReference type="EMBL" id="JARK01001508">
    <property type="protein sequence ID" value="EYB94350.1"/>
    <property type="molecule type" value="Genomic_DNA"/>
</dbReference>
<keyword evidence="2" id="KW-1185">Reference proteome</keyword>
<protein>
    <submittedName>
        <fullName evidence="1">Uncharacterized protein</fullName>
    </submittedName>
</protein>